<name>R7VVU1_COLLI</name>
<dbReference type="EMBL" id="KB376311">
    <property type="protein sequence ID" value="EMC90055.1"/>
    <property type="molecule type" value="Genomic_DNA"/>
</dbReference>
<accession>R7VVU1</accession>
<reference evidence="2" key="1">
    <citation type="journal article" date="2013" name="Science">
        <title>Genomic diversity and evolution of the head crest in the rock pigeon.</title>
        <authorList>
            <person name="Shapiro M.D."/>
            <person name="Kronenberg Z."/>
            <person name="Li C."/>
            <person name="Domyan E.T."/>
            <person name="Pan H."/>
            <person name="Campbell M."/>
            <person name="Tan H."/>
            <person name="Huff C.D."/>
            <person name="Hu H."/>
            <person name="Vickrey A.I."/>
            <person name="Nielsen S.C."/>
            <person name="Stringham S.A."/>
            <person name="Hu H."/>
            <person name="Willerslev E."/>
            <person name="Gilbert M.T."/>
            <person name="Yandell M."/>
            <person name="Zhang G."/>
            <person name="Wang J."/>
        </authorList>
    </citation>
    <scope>NUCLEOTIDE SEQUENCE [LARGE SCALE GENOMIC DNA]</scope>
    <source>
        <tissue evidence="2">Blood</tissue>
    </source>
</reference>
<protein>
    <submittedName>
        <fullName evidence="2">Uncharacterized protein</fullName>
    </submittedName>
</protein>
<evidence type="ECO:0000256" key="1">
    <source>
        <dbReference type="SAM" id="MobiDB-lite"/>
    </source>
</evidence>
<gene>
    <name evidence="2" type="ORF">A306_00870</name>
</gene>
<feature type="compositionally biased region" description="Polar residues" evidence="1">
    <location>
        <begin position="77"/>
        <end position="87"/>
    </location>
</feature>
<organism evidence="2">
    <name type="scientific">Columba livia</name>
    <name type="common">Rock dove</name>
    <dbReference type="NCBI Taxonomy" id="8932"/>
    <lineage>
        <taxon>Eukaryota</taxon>
        <taxon>Metazoa</taxon>
        <taxon>Chordata</taxon>
        <taxon>Craniata</taxon>
        <taxon>Vertebrata</taxon>
        <taxon>Euteleostomi</taxon>
        <taxon>Archelosauria</taxon>
        <taxon>Archosauria</taxon>
        <taxon>Dinosauria</taxon>
        <taxon>Saurischia</taxon>
        <taxon>Theropoda</taxon>
        <taxon>Coelurosauria</taxon>
        <taxon>Aves</taxon>
        <taxon>Neognathae</taxon>
        <taxon>Neoaves</taxon>
        <taxon>Columbimorphae</taxon>
        <taxon>Columbiformes</taxon>
        <taxon>Columbidae</taxon>
        <taxon>Columba</taxon>
    </lineage>
</organism>
<proteinExistence type="predicted"/>
<sequence length="101" mass="11094">MGSPLGPWASLEVHGLHFRSLLFRSMVSTLGPWASFEVHGLHLRSMVSTWTMVMSPRDSNQDKVCVGPSDQPKPELNQRTPVGTISKAQEVATLSPAQPNR</sequence>
<dbReference type="AlphaFoldDB" id="R7VVU1"/>
<feature type="region of interest" description="Disordered" evidence="1">
    <location>
        <begin position="58"/>
        <end position="101"/>
    </location>
</feature>
<evidence type="ECO:0000313" key="2">
    <source>
        <dbReference type="EMBL" id="EMC90055.1"/>
    </source>
</evidence>